<dbReference type="STRING" id="7395.A0A1A9UI94"/>
<accession>A0A1A9UI94</accession>
<evidence type="ECO:0000313" key="6">
    <source>
        <dbReference type="Proteomes" id="UP000078200"/>
    </source>
</evidence>
<dbReference type="GO" id="GO:1990050">
    <property type="term" value="F:phosphatidic acid transfer activity"/>
    <property type="evidence" value="ECO:0007669"/>
    <property type="project" value="TreeGrafter"/>
</dbReference>
<dbReference type="VEuPathDB" id="VectorBase:GAUT005763"/>
<evidence type="ECO:0000256" key="3">
    <source>
        <dbReference type="ARBA" id="ARBA00023706"/>
    </source>
</evidence>
<dbReference type="AlphaFoldDB" id="A0A1A9UI94"/>
<name>A0A1A9UI94_GLOAU</name>
<dbReference type="GO" id="GO:0005758">
    <property type="term" value="C:mitochondrial intermembrane space"/>
    <property type="evidence" value="ECO:0007669"/>
    <property type="project" value="TreeGrafter"/>
</dbReference>
<protein>
    <recommendedName>
        <fullName evidence="7">TP53 regulated inhibitor of apoptosis 1</fullName>
    </recommendedName>
</protein>
<evidence type="ECO:0000256" key="1">
    <source>
        <dbReference type="ARBA" id="ARBA00006196"/>
    </source>
</evidence>
<evidence type="ECO:0000256" key="2">
    <source>
        <dbReference type="ARBA" id="ARBA00023157"/>
    </source>
</evidence>
<comment type="similarity">
    <text evidence="1">Belongs to the TRIAP1/MDM35 family.</text>
</comment>
<dbReference type="PANTHER" id="PTHR46403">
    <property type="entry name" value="TP53-REGULATED INHIBITOR OF APOPTOSIS 1"/>
    <property type="match status" value="1"/>
</dbReference>
<sequence length="83" mass="9833">MNSLGKDCNELKRQYDACFNMWFTERFLKGDSDESMCAPIFKIYQECVKKAMQEQHIEFREIEADYNAGDRDNPNTKPDHMKS</sequence>
<evidence type="ECO:0000256" key="4">
    <source>
        <dbReference type="SAM" id="MobiDB-lite"/>
    </source>
</evidence>
<evidence type="ECO:0008006" key="7">
    <source>
        <dbReference type="Google" id="ProtNLM"/>
    </source>
</evidence>
<proteinExistence type="inferred from homology"/>
<evidence type="ECO:0000313" key="5">
    <source>
        <dbReference type="EnsemblMetazoa" id="GAUT005763-PA"/>
    </source>
</evidence>
<keyword evidence="6" id="KW-1185">Reference proteome</keyword>
<dbReference type="InterPro" id="IPR007918">
    <property type="entry name" value="MDM35_apoptosis"/>
</dbReference>
<dbReference type="PROSITE" id="PS51808">
    <property type="entry name" value="CHCH"/>
    <property type="match status" value="1"/>
</dbReference>
<feature type="region of interest" description="Disordered" evidence="4">
    <location>
        <begin position="63"/>
        <end position="83"/>
    </location>
</feature>
<dbReference type="GO" id="GO:0005829">
    <property type="term" value="C:cytosol"/>
    <property type="evidence" value="ECO:0007669"/>
    <property type="project" value="TreeGrafter"/>
</dbReference>
<organism evidence="5 6">
    <name type="scientific">Glossina austeni</name>
    <name type="common">Savannah tsetse fly</name>
    <dbReference type="NCBI Taxonomy" id="7395"/>
    <lineage>
        <taxon>Eukaryota</taxon>
        <taxon>Metazoa</taxon>
        <taxon>Ecdysozoa</taxon>
        <taxon>Arthropoda</taxon>
        <taxon>Hexapoda</taxon>
        <taxon>Insecta</taxon>
        <taxon>Pterygota</taxon>
        <taxon>Neoptera</taxon>
        <taxon>Endopterygota</taxon>
        <taxon>Diptera</taxon>
        <taxon>Brachycera</taxon>
        <taxon>Muscomorpha</taxon>
        <taxon>Hippoboscoidea</taxon>
        <taxon>Glossinidae</taxon>
        <taxon>Glossina</taxon>
    </lineage>
</organism>
<dbReference type="EnsemblMetazoa" id="GAUT005763-RA">
    <property type="protein sequence ID" value="GAUT005763-PA"/>
    <property type="gene ID" value="GAUT005763"/>
</dbReference>
<dbReference type="PANTHER" id="PTHR46403:SF1">
    <property type="entry name" value="TP53-REGULATED INHIBITOR OF APOPTOSIS 1"/>
    <property type="match status" value="1"/>
</dbReference>
<keyword evidence="2" id="KW-1015">Disulfide bond</keyword>
<reference evidence="5" key="1">
    <citation type="submission" date="2020-05" db="UniProtKB">
        <authorList>
            <consortium name="EnsemblMetazoa"/>
        </authorList>
    </citation>
    <scope>IDENTIFICATION</scope>
    <source>
        <strain evidence="5">TTRI</strain>
    </source>
</reference>
<dbReference type="GO" id="GO:0005634">
    <property type="term" value="C:nucleus"/>
    <property type="evidence" value="ECO:0007669"/>
    <property type="project" value="TreeGrafter"/>
</dbReference>
<dbReference type="Proteomes" id="UP000078200">
    <property type="component" value="Unassembled WGS sequence"/>
</dbReference>
<dbReference type="Pfam" id="PF05254">
    <property type="entry name" value="UPF0203"/>
    <property type="match status" value="1"/>
</dbReference>
<comment type="catalytic activity">
    <reaction evidence="3">
        <text>a 1,2-diacyl-sn-glycero-3-phosphate(in) = a 1,2-diacyl-sn-glycero-3-phosphate(out)</text>
        <dbReference type="Rhea" id="RHEA:36435"/>
        <dbReference type="ChEBI" id="CHEBI:58608"/>
    </reaction>
</comment>
<dbReference type="GO" id="GO:0045332">
    <property type="term" value="P:phospholipid translocation"/>
    <property type="evidence" value="ECO:0007669"/>
    <property type="project" value="TreeGrafter"/>
</dbReference>